<dbReference type="SUPFAM" id="SSF53649">
    <property type="entry name" value="Alkaline phosphatase-like"/>
    <property type="match status" value="1"/>
</dbReference>
<evidence type="ECO:0000313" key="1">
    <source>
        <dbReference type="EMBL" id="ETR66073.1"/>
    </source>
</evidence>
<dbReference type="Proteomes" id="UP000189670">
    <property type="component" value="Unassembled WGS sequence"/>
</dbReference>
<evidence type="ECO:0008006" key="3">
    <source>
        <dbReference type="Google" id="ProtNLM"/>
    </source>
</evidence>
<feature type="non-terminal residue" evidence="1">
    <location>
        <position position="112"/>
    </location>
</feature>
<gene>
    <name evidence="1" type="ORF">OMM_13291</name>
</gene>
<dbReference type="EMBL" id="ATBP01002255">
    <property type="protein sequence ID" value="ETR66073.1"/>
    <property type="molecule type" value="Genomic_DNA"/>
</dbReference>
<proteinExistence type="predicted"/>
<dbReference type="AlphaFoldDB" id="A0A1V1NU45"/>
<evidence type="ECO:0000313" key="2">
    <source>
        <dbReference type="Proteomes" id="UP000189670"/>
    </source>
</evidence>
<dbReference type="Pfam" id="PF01663">
    <property type="entry name" value="Phosphodiest"/>
    <property type="match status" value="1"/>
</dbReference>
<organism evidence="1 2">
    <name type="scientific">Candidatus Magnetoglobus multicellularis str. Araruama</name>
    <dbReference type="NCBI Taxonomy" id="890399"/>
    <lineage>
        <taxon>Bacteria</taxon>
        <taxon>Pseudomonadati</taxon>
        <taxon>Thermodesulfobacteriota</taxon>
        <taxon>Desulfobacteria</taxon>
        <taxon>Desulfobacterales</taxon>
        <taxon>Desulfobacteraceae</taxon>
        <taxon>Candidatus Magnetoglobus</taxon>
    </lineage>
</organism>
<sequence>MKDLLLIGWDGADWDVINPLLDAGKMPNLENLVNHGVIGDLATLYPELSPMLWTSIATGKRAYKHGIYGFSEPTPDGRSIRPISNLSRKTKAIWNILTQEGIPCHVIGWWPS</sequence>
<reference evidence="2" key="1">
    <citation type="submission" date="2012-11" db="EMBL/GenBank/DDBJ databases">
        <authorList>
            <person name="Lucero-Rivera Y.E."/>
            <person name="Tovar-Ramirez D."/>
        </authorList>
    </citation>
    <scope>NUCLEOTIDE SEQUENCE [LARGE SCALE GENOMIC DNA]</scope>
    <source>
        <strain evidence="2">Araruama</strain>
    </source>
</reference>
<name>A0A1V1NU45_9BACT</name>
<protein>
    <recommendedName>
        <fullName evidence="3">Type I phosphodiesterase/nucleotide pyrophosphatase</fullName>
    </recommendedName>
</protein>
<comment type="caution">
    <text evidence="1">The sequence shown here is derived from an EMBL/GenBank/DDBJ whole genome shotgun (WGS) entry which is preliminary data.</text>
</comment>
<dbReference type="Gene3D" id="3.40.720.10">
    <property type="entry name" value="Alkaline Phosphatase, subunit A"/>
    <property type="match status" value="1"/>
</dbReference>
<dbReference type="InterPro" id="IPR002591">
    <property type="entry name" value="Phosphodiest/P_Trfase"/>
</dbReference>
<dbReference type="InterPro" id="IPR017850">
    <property type="entry name" value="Alkaline_phosphatase_core_sf"/>
</dbReference>
<accession>A0A1V1NU45</accession>